<dbReference type="PANTHER" id="PTHR11567:SF195">
    <property type="entry name" value="ACID PHOSPHATASE, PUTATIVE (AFU_ORTHOLOGUE AFUA_3G14570)-RELATED"/>
    <property type="match status" value="1"/>
</dbReference>
<dbReference type="InterPro" id="IPR050645">
    <property type="entry name" value="Histidine_acid_phosphatase"/>
</dbReference>
<dbReference type="Proteomes" id="UP000320762">
    <property type="component" value="Unassembled WGS sequence"/>
</dbReference>
<accession>A0A550C2G2</accession>
<reference evidence="2 3" key="1">
    <citation type="journal article" date="2019" name="New Phytol.">
        <title>Comparative genomics reveals unique wood-decay strategies and fruiting body development in the Schizophyllaceae.</title>
        <authorList>
            <person name="Almasi E."/>
            <person name="Sahu N."/>
            <person name="Krizsan K."/>
            <person name="Balint B."/>
            <person name="Kovacs G.M."/>
            <person name="Kiss B."/>
            <person name="Cseklye J."/>
            <person name="Drula E."/>
            <person name="Henrissat B."/>
            <person name="Nagy I."/>
            <person name="Chovatia M."/>
            <person name="Adam C."/>
            <person name="LaButti K."/>
            <person name="Lipzen A."/>
            <person name="Riley R."/>
            <person name="Grigoriev I.V."/>
            <person name="Nagy L.G."/>
        </authorList>
    </citation>
    <scope>NUCLEOTIDE SEQUENCE [LARGE SCALE GENOMIC DNA]</scope>
    <source>
        <strain evidence="2 3">NL-1724</strain>
    </source>
</reference>
<dbReference type="Pfam" id="PF00328">
    <property type="entry name" value="His_Phos_2"/>
    <property type="match status" value="1"/>
</dbReference>
<gene>
    <name evidence="2" type="ORF">BD626DRAFT_173983</name>
</gene>
<dbReference type="Gene3D" id="3.40.50.1240">
    <property type="entry name" value="Phosphoglycerate mutase-like"/>
    <property type="match status" value="1"/>
</dbReference>
<keyword evidence="3" id="KW-1185">Reference proteome</keyword>
<organism evidence="2 3">
    <name type="scientific">Schizophyllum amplum</name>
    <dbReference type="NCBI Taxonomy" id="97359"/>
    <lineage>
        <taxon>Eukaryota</taxon>
        <taxon>Fungi</taxon>
        <taxon>Dikarya</taxon>
        <taxon>Basidiomycota</taxon>
        <taxon>Agaricomycotina</taxon>
        <taxon>Agaricomycetes</taxon>
        <taxon>Agaricomycetidae</taxon>
        <taxon>Agaricales</taxon>
        <taxon>Schizophyllaceae</taxon>
        <taxon>Schizophyllum</taxon>
    </lineage>
</organism>
<evidence type="ECO:0000256" key="1">
    <source>
        <dbReference type="ARBA" id="ARBA00005375"/>
    </source>
</evidence>
<dbReference type="GO" id="GO:0016791">
    <property type="term" value="F:phosphatase activity"/>
    <property type="evidence" value="ECO:0007669"/>
    <property type="project" value="TreeGrafter"/>
</dbReference>
<sequence>MGRIKLTIWVRYRATAAHQLSIGPRELVSLRHHRLFALSSSLYRYDLRICARLRCIGRVLHAGHGAYRVCARPVGPLPAERDGDQHLEFVLNGSGAPGVYNSSQFADYGGYNWCNMPHVRATEYIIAPAEYKLAYVEVIQRHHKRTPYASNTFFKEDVEWQCEDEGVIRYVKSHSGPGADPAVIQWNAYMSDQNPWATSVGPGFVGSNCQLPQITAEGLQDSYQHGADIRSVYAPLLGWDETLDPETVTIRVTNNDITSQVAGGLLRGLFPGVEDVQVLVQPEGVDSLEPSYACPAADDIRAAYTTGSANWMDHLDAAAGLYAKLDAVSGTEAEDDGGWHVSFDHYYDNLSAKQCHQKTLPCSVNDTALCVTQEEADTVYRLGNWEYSYLYRDATNSTLYSALKFGAWVLELKAHLEEVAEGKSTTKYYHNVAHDGSISLLLGFLQISKMVWPGMGSEIVFELYENSDQYYLRVLFGGQTLETSTSLGVLNMIPVKDFIAYIESTLGAGSELYASCQ</sequence>
<evidence type="ECO:0000313" key="3">
    <source>
        <dbReference type="Proteomes" id="UP000320762"/>
    </source>
</evidence>
<proteinExistence type="inferred from homology"/>
<dbReference type="SUPFAM" id="SSF53254">
    <property type="entry name" value="Phosphoglycerate mutase-like"/>
    <property type="match status" value="1"/>
</dbReference>
<dbReference type="InterPro" id="IPR029033">
    <property type="entry name" value="His_PPase_superfam"/>
</dbReference>
<name>A0A550C2G2_9AGAR</name>
<dbReference type="AlphaFoldDB" id="A0A550C2G2"/>
<dbReference type="EMBL" id="VDMD01000031">
    <property type="protein sequence ID" value="TRM58993.1"/>
    <property type="molecule type" value="Genomic_DNA"/>
</dbReference>
<dbReference type="InterPro" id="IPR000560">
    <property type="entry name" value="His_Pase_clade-2"/>
</dbReference>
<comment type="caution">
    <text evidence="2">The sequence shown here is derived from an EMBL/GenBank/DDBJ whole genome shotgun (WGS) entry which is preliminary data.</text>
</comment>
<dbReference type="OrthoDB" id="10262962at2759"/>
<dbReference type="PANTHER" id="PTHR11567">
    <property type="entry name" value="ACID PHOSPHATASE-RELATED"/>
    <property type="match status" value="1"/>
</dbReference>
<protein>
    <submittedName>
        <fullName evidence="2">Histidine phosphatase superfamily</fullName>
    </submittedName>
</protein>
<comment type="similarity">
    <text evidence="1">Belongs to the histidine acid phosphatase family.</text>
</comment>
<evidence type="ECO:0000313" key="2">
    <source>
        <dbReference type="EMBL" id="TRM58993.1"/>
    </source>
</evidence>